<accession>A0A813IA61</accession>
<dbReference type="EMBL" id="CAJNNW010004818">
    <property type="protein sequence ID" value="CAE8646790.1"/>
    <property type="molecule type" value="Genomic_DNA"/>
</dbReference>
<evidence type="ECO:0000313" key="4">
    <source>
        <dbReference type="Proteomes" id="UP000654075"/>
    </source>
</evidence>
<dbReference type="AlphaFoldDB" id="A0A813IA61"/>
<evidence type="ECO:0000313" key="3">
    <source>
        <dbReference type="Proteomes" id="UP000626109"/>
    </source>
</evidence>
<comment type="caution">
    <text evidence="2">The sequence shown here is derived from an EMBL/GenBank/DDBJ whole genome shotgun (WGS) entry which is preliminary data.</text>
</comment>
<gene>
    <name evidence="1" type="ORF">PGLA1383_LOCUS4979</name>
    <name evidence="2" type="ORF">PGLA2088_LOCUS5114</name>
</gene>
<dbReference type="Proteomes" id="UP000654075">
    <property type="component" value="Unassembled WGS sequence"/>
</dbReference>
<sequence length="109" mass="12427">MQPMASSQCYFFLVHAHRVEHLGGGEQTYNPVVSVEFNGHKLQLLPAKETHTLMFEEKSVDFPEFQELLKLPWALFQTLCGFVGSGIQRRSPFCLAACRRRSGRSLSIR</sequence>
<reference evidence="2" key="1">
    <citation type="submission" date="2021-02" db="EMBL/GenBank/DDBJ databases">
        <authorList>
            <person name="Dougan E. K."/>
            <person name="Rhodes N."/>
            <person name="Thang M."/>
            <person name="Chan C."/>
        </authorList>
    </citation>
    <scope>NUCLEOTIDE SEQUENCE</scope>
</reference>
<evidence type="ECO:0000313" key="1">
    <source>
        <dbReference type="EMBL" id="CAE8586082.1"/>
    </source>
</evidence>
<evidence type="ECO:0000313" key="2">
    <source>
        <dbReference type="EMBL" id="CAE8646790.1"/>
    </source>
</evidence>
<proteinExistence type="predicted"/>
<protein>
    <submittedName>
        <fullName evidence="2">Uncharacterized protein</fullName>
    </submittedName>
</protein>
<dbReference type="Proteomes" id="UP000626109">
    <property type="component" value="Unassembled WGS sequence"/>
</dbReference>
<keyword evidence="4" id="KW-1185">Reference proteome</keyword>
<dbReference type="OrthoDB" id="270970at2759"/>
<organism evidence="2 3">
    <name type="scientific">Polarella glacialis</name>
    <name type="common">Dinoflagellate</name>
    <dbReference type="NCBI Taxonomy" id="89957"/>
    <lineage>
        <taxon>Eukaryota</taxon>
        <taxon>Sar</taxon>
        <taxon>Alveolata</taxon>
        <taxon>Dinophyceae</taxon>
        <taxon>Suessiales</taxon>
        <taxon>Suessiaceae</taxon>
        <taxon>Polarella</taxon>
    </lineage>
</organism>
<dbReference type="EMBL" id="CAJNNV010001910">
    <property type="protein sequence ID" value="CAE8586082.1"/>
    <property type="molecule type" value="Genomic_DNA"/>
</dbReference>
<name>A0A813IA61_POLGL</name>